<dbReference type="RefSeq" id="WP_265673561.1">
    <property type="nucleotide sequence ID" value="NZ_JAKRRY010000002.1"/>
</dbReference>
<evidence type="ECO:0000259" key="7">
    <source>
        <dbReference type="Pfam" id="PF01432"/>
    </source>
</evidence>
<evidence type="ECO:0000256" key="5">
    <source>
        <dbReference type="ARBA" id="ARBA00023049"/>
    </source>
</evidence>
<comment type="cofactor">
    <cofactor evidence="6">
        <name>Zn(2+)</name>
        <dbReference type="ChEBI" id="CHEBI:29105"/>
    </cofactor>
    <text evidence="6">Binds 1 zinc ion.</text>
</comment>
<evidence type="ECO:0000256" key="1">
    <source>
        <dbReference type="ARBA" id="ARBA00022670"/>
    </source>
</evidence>
<proteinExistence type="inferred from homology"/>
<evidence type="ECO:0000256" key="3">
    <source>
        <dbReference type="ARBA" id="ARBA00022801"/>
    </source>
</evidence>
<dbReference type="AlphaFoldDB" id="A0A9X3CKI3"/>
<gene>
    <name evidence="9" type="ORF">MD535_03630</name>
</gene>
<dbReference type="NCBIfam" id="TIGR02290">
    <property type="entry name" value="M3_fam_3"/>
    <property type="match status" value="1"/>
</dbReference>
<keyword evidence="2 6" id="KW-0479">Metal-binding</keyword>
<dbReference type="Gene3D" id="1.20.140.70">
    <property type="entry name" value="Oligopeptidase f, N-terminal domain"/>
    <property type="match status" value="1"/>
</dbReference>
<dbReference type="GO" id="GO:0006508">
    <property type="term" value="P:proteolysis"/>
    <property type="evidence" value="ECO:0007669"/>
    <property type="project" value="UniProtKB-KW"/>
</dbReference>
<reference evidence="9" key="1">
    <citation type="submission" date="2022-02" db="EMBL/GenBank/DDBJ databases">
        <title>Vibrio sp. nov, a new bacterium isolated from seawater.</title>
        <authorList>
            <person name="Yuan Y."/>
        </authorList>
    </citation>
    <scope>NUCLEOTIDE SEQUENCE</scope>
    <source>
        <strain evidence="9">ZSDZ65</strain>
    </source>
</reference>
<dbReference type="EMBL" id="JAKRRY010000002">
    <property type="protein sequence ID" value="MCW8345119.1"/>
    <property type="molecule type" value="Genomic_DNA"/>
</dbReference>
<evidence type="ECO:0000259" key="8">
    <source>
        <dbReference type="Pfam" id="PF08439"/>
    </source>
</evidence>
<dbReference type="CDD" id="cd09607">
    <property type="entry name" value="M3B_PepF"/>
    <property type="match status" value="1"/>
</dbReference>
<comment type="caution">
    <text evidence="9">The sequence shown here is derived from an EMBL/GenBank/DDBJ whole genome shotgun (WGS) entry which is preliminary data.</text>
</comment>
<accession>A0A9X3CKI3</accession>
<evidence type="ECO:0000256" key="2">
    <source>
        <dbReference type="ARBA" id="ARBA00022723"/>
    </source>
</evidence>
<dbReference type="InterPro" id="IPR001567">
    <property type="entry name" value="Pept_M3A_M3B_dom"/>
</dbReference>
<protein>
    <submittedName>
        <fullName evidence="9">M3 family oligoendopeptidase</fullName>
    </submittedName>
</protein>
<dbReference type="GO" id="GO:0004222">
    <property type="term" value="F:metalloendopeptidase activity"/>
    <property type="evidence" value="ECO:0007669"/>
    <property type="project" value="InterPro"/>
</dbReference>
<dbReference type="PANTHER" id="PTHR34217:SF1">
    <property type="entry name" value="CARBOXYPEPTIDASE 1"/>
    <property type="match status" value="1"/>
</dbReference>
<dbReference type="SUPFAM" id="SSF55486">
    <property type="entry name" value="Metalloproteases ('zincins'), catalytic domain"/>
    <property type="match status" value="1"/>
</dbReference>
<dbReference type="Gene3D" id="1.10.1370.20">
    <property type="entry name" value="Oligoendopeptidase f, C-terminal domain"/>
    <property type="match status" value="1"/>
</dbReference>
<evidence type="ECO:0000256" key="6">
    <source>
        <dbReference type="RuleBase" id="RU003435"/>
    </source>
</evidence>
<keyword evidence="5 6" id="KW-0482">Metalloprotease</keyword>
<evidence type="ECO:0000313" key="10">
    <source>
        <dbReference type="Proteomes" id="UP001155587"/>
    </source>
</evidence>
<dbReference type="PANTHER" id="PTHR34217">
    <property type="entry name" value="METAL-DEPENDENT CARBOXYPEPTIDASE"/>
    <property type="match status" value="1"/>
</dbReference>
<feature type="domain" description="Oligopeptidase F N-terminal" evidence="8">
    <location>
        <begin position="130"/>
        <end position="173"/>
    </location>
</feature>
<dbReference type="Proteomes" id="UP001155587">
    <property type="component" value="Unassembled WGS sequence"/>
</dbReference>
<evidence type="ECO:0000256" key="4">
    <source>
        <dbReference type="ARBA" id="ARBA00022833"/>
    </source>
</evidence>
<dbReference type="GO" id="GO:0046872">
    <property type="term" value="F:metal ion binding"/>
    <property type="evidence" value="ECO:0007669"/>
    <property type="project" value="UniProtKB-UniRule"/>
</dbReference>
<dbReference type="InterPro" id="IPR011977">
    <property type="entry name" value="Pept_M3B_clade3"/>
</dbReference>
<dbReference type="InterPro" id="IPR034006">
    <property type="entry name" value="M3B_PepF_2"/>
</dbReference>
<name>A0A9X3CKI3_9VIBR</name>
<dbReference type="InterPro" id="IPR001333">
    <property type="entry name" value="Peptidase_M32_Taq"/>
</dbReference>
<keyword evidence="4 6" id="KW-0862">Zinc</keyword>
<sequence length="598" mass="67239">MTKAIWDLTIAYSGLDDPKIEQDIVLIQRSIELLESYQDERSQVIAMQNAIQTQAAASTLLATVNTLATCAASTNAMNTQAKQLIGRIAQLSSQLEQAFTPYENTLALADVVFIEQVLEHADPCVAGQGFQIELLQRNAQTQLSIEQEQLLSAMQVDGRDAWGRLYDNITGALQITIQCGDEQETMGFSQAASLLYGSEFAKQEAAWKGIQAAMAQHSHSFAAILNALAGWRLSEAKKRSLQQTEHFLDSSLRENRIQRGTLDAMMSVAQSNKHIGQRAGRLMAKIHGQDKMTPWNHLAAMPPLGGSEPQVYTFDEAIDVIKAAFSTVEPAMAEFVQTMVDNGWIDAEPSENRRLGAYCTKLAATRTPLVFMTWGGSRSDLLTLAHELGHAFHNWVMRDLPLCRTRYPMTLAETASIFAENIVRDYLLSHAASPEQKLEMLWEELSSAYALTINIPVRYEFEKAFYEARQHNELDAEQLCQLMSDTWQVWYGDSMEGQDSYFWASKLHFSISELSFYNYPYLFGYLFSLGVYAQRSVKGEAFYSDYVSLLRDTGSFLAEDVVSQHMGRDLTQPEFWQESMARLEQKVDQFEALLDAIS</sequence>
<evidence type="ECO:0000313" key="9">
    <source>
        <dbReference type="EMBL" id="MCW8345119.1"/>
    </source>
</evidence>
<dbReference type="Pfam" id="PF08439">
    <property type="entry name" value="Peptidase_M3_N"/>
    <property type="match status" value="1"/>
</dbReference>
<keyword evidence="10" id="KW-1185">Reference proteome</keyword>
<keyword evidence="3 6" id="KW-0378">Hydrolase</keyword>
<feature type="domain" description="Peptidase M3A/M3B catalytic" evidence="7">
    <location>
        <begin position="204"/>
        <end position="581"/>
    </location>
</feature>
<dbReference type="InterPro" id="IPR042088">
    <property type="entry name" value="OligoPept_F_C"/>
</dbReference>
<organism evidence="9 10">
    <name type="scientific">Vibrio qingdaonensis</name>
    <dbReference type="NCBI Taxonomy" id="2829491"/>
    <lineage>
        <taxon>Bacteria</taxon>
        <taxon>Pseudomonadati</taxon>
        <taxon>Pseudomonadota</taxon>
        <taxon>Gammaproteobacteria</taxon>
        <taxon>Vibrionales</taxon>
        <taxon>Vibrionaceae</taxon>
        <taxon>Vibrio</taxon>
    </lineage>
</organism>
<keyword evidence="1 6" id="KW-0645">Protease</keyword>
<dbReference type="GO" id="GO:0004181">
    <property type="term" value="F:metallocarboxypeptidase activity"/>
    <property type="evidence" value="ECO:0007669"/>
    <property type="project" value="InterPro"/>
</dbReference>
<dbReference type="Pfam" id="PF01432">
    <property type="entry name" value="Peptidase_M3"/>
    <property type="match status" value="1"/>
</dbReference>
<dbReference type="InterPro" id="IPR013647">
    <property type="entry name" value="OligopepF_N_dom"/>
</dbReference>
<comment type="similarity">
    <text evidence="6">Belongs to the peptidase M3 family.</text>
</comment>